<evidence type="ECO:0000256" key="3">
    <source>
        <dbReference type="PROSITE-ProRule" id="PRU00221"/>
    </source>
</evidence>
<accession>A0A917JNE2</accession>
<keyword evidence="1 3" id="KW-0853">WD repeat</keyword>
<dbReference type="PANTHER" id="PTHR44019:SF8">
    <property type="entry name" value="POC1 CENTRIOLAR PROTEIN HOMOLOG"/>
    <property type="match status" value="1"/>
</dbReference>
<organism evidence="4 5">
    <name type="scientific">Shewanella gelidii</name>
    <dbReference type="NCBI Taxonomy" id="1642821"/>
    <lineage>
        <taxon>Bacteria</taxon>
        <taxon>Pseudomonadati</taxon>
        <taxon>Pseudomonadota</taxon>
        <taxon>Gammaproteobacteria</taxon>
        <taxon>Alteromonadales</taxon>
        <taxon>Shewanellaceae</taxon>
        <taxon>Shewanella</taxon>
    </lineage>
</organism>
<dbReference type="InterPro" id="IPR001680">
    <property type="entry name" value="WD40_rpt"/>
</dbReference>
<keyword evidence="5" id="KW-1185">Reference proteome</keyword>
<proteinExistence type="predicted"/>
<dbReference type="EMBL" id="BMPZ01000002">
    <property type="protein sequence ID" value="GGI76824.1"/>
    <property type="molecule type" value="Genomic_DNA"/>
</dbReference>
<sequence length="327" mass="36437">MVGLLVLLAGCEQASNELASVQTKRLTQETLIDGVLSSQASMAVTLNRKSDVIVWNTESSQPIYHWSSDDFSVPIFKLALSGNQQQLAVAGKQQLILFNLKDGTRVLQWQAKSFNPDASISSLYLNHDAGFMLVGMSDGAILTINRQSNQLSQFKQHDANVSHVELYSADEQVFSTSHDGSALIWSTNTGDIIKRYEFPQRMNSAALDTKAQRIFLADALDNHKTLDLITHASFPTLEFWGRYRYFRKALFIRQGTELITATSKNKVFQWDVATGKQLSQWQLKAYTAGTTVLSMVETTADTHHPQTNSRTLTTLSSDGAIEVWPID</sequence>
<evidence type="ECO:0000313" key="5">
    <source>
        <dbReference type="Proteomes" id="UP000613743"/>
    </source>
</evidence>
<dbReference type="InterPro" id="IPR050505">
    <property type="entry name" value="WDR55/POC1"/>
</dbReference>
<dbReference type="InterPro" id="IPR011047">
    <property type="entry name" value="Quinoprotein_ADH-like_sf"/>
</dbReference>
<reference evidence="4" key="1">
    <citation type="journal article" date="2014" name="Int. J. Syst. Evol. Microbiol.">
        <title>Complete genome sequence of Corynebacterium casei LMG S-19264T (=DSM 44701T), isolated from a smear-ripened cheese.</title>
        <authorList>
            <consortium name="US DOE Joint Genome Institute (JGI-PGF)"/>
            <person name="Walter F."/>
            <person name="Albersmeier A."/>
            <person name="Kalinowski J."/>
            <person name="Ruckert C."/>
        </authorList>
    </citation>
    <scope>NUCLEOTIDE SEQUENCE</scope>
    <source>
        <strain evidence="4">JCM 30804</strain>
    </source>
</reference>
<dbReference type="Proteomes" id="UP000613743">
    <property type="component" value="Unassembled WGS sequence"/>
</dbReference>
<dbReference type="PANTHER" id="PTHR44019">
    <property type="entry name" value="WD REPEAT-CONTAINING PROTEIN 55"/>
    <property type="match status" value="1"/>
</dbReference>
<protein>
    <recommendedName>
        <fullName evidence="6">WD40 repeat domain-containing protein</fullName>
    </recommendedName>
</protein>
<gene>
    <name evidence="4" type="ORF">GCM10009332_12810</name>
</gene>
<dbReference type="SMART" id="SM00320">
    <property type="entry name" value="WD40"/>
    <property type="match status" value="4"/>
</dbReference>
<comment type="caution">
    <text evidence="4">The sequence shown here is derived from an EMBL/GenBank/DDBJ whole genome shotgun (WGS) entry which is preliminary data.</text>
</comment>
<evidence type="ECO:0000256" key="2">
    <source>
        <dbReference type="ARBA" id="ARBA00022737"/>
    </source>
</evidence>
<keyword evidence="2" id="KW-0677">Repeat</keyword>
<evidence type="ECO:0000256" key="1">
    <source>
        <dbReference type="ARBA" id="ARBA00022574"/>
    </source>
</evidence>
<dbReference type="AlphaFoldDB" id="A0A917JNE2"/>
<reference evidence="4" key="2">
    <citation type="submission" date="2020-09" db="EMBL/GenBank/DDBJ databases">
        <authorList>
            <person name="Sun Q."/>
            <person name="Ohkuma M."/>
        </authorList>
    </citation>
    <scope>NUCLEOTIDE SEQUENCE</scope>
    <source>
        <strain evidence="4">JCM 30804</strain>
    </source>
</reference>
<evidence type="ECO:0000313" key="4">
    <source>
        <dbReference type="EMBL" id="GGI76824.1"/>
    </source>
</evidence>
<dbReference type="SUPFAM" id="SSF50998">
    <property type="entry name" value="Quinoprotein alcohol dehydrogenase-like"/>
    <property type="match status" value="1"/>
</dbReference>
<evidence type="ECO:0008006" key="6">
    <source>
        <dbReference type="Google" id="ProtNLM"/>
    </source>
</evidence>
<dbReference type="InterPro" id="IPR015943">
    <property type="entry name" value="WD40/YVTN_repeat-like_dom_sf"/>
</dbReference>
<feature type="repeat" description="WD" evidence="3">
    <location>
        <begin position="154"/>
        <end position="195"/>
    </location>
</feature>
<dbReference type="PROSITE" id="PS50082">
    <property type="entry name" value="WD_REPEATS_2"/>
    <property type="match status" value="1"/>
</dbReference>
<name>A0A917JNE2_9GAMM</name>
<dbReference type="Gene3D" id="2.130.10.10">
    <property type="entry name" value="YVTN repeat-like/Quinoprotein amine dehydrogenase"/>
    <property type="match status" value="2"/>
</dbReference>